<dbReference type="EC" id="3.2.1.91" evidence="3"/>
<evidence type="ECO:0000313" key="16">
    <source>
        <dbReference type="EMBL" id="AGU16947.1"/>
    </source>
</evidence>
<comment type="catalytic activity">
    <reaction evidence="1">
        <text>Hydrolysis of (1-&gt;4)-beta-D-glucosidic linkages in cellulose and cellotetraose, releasing cellobiose from the non-reducing ends of the chains.</text>
        <dbReference type="EC" id="3.2.1.91"/>
    </reaction>
</comment>
<evidence type="ECO:0000256" key="10">
    <source>
        <dbReference type="ARBA" id="ARBA00023295"/>
    </source>
</evidence>
<dbReference type="GO" id="GO:0016162">
    <property type="term" value="F:cellulose 1,4-beta-cellobiosidase activity"/>
    <property type="evidence" value="ECO:0007669"/>
    <property type="project" value="UniProtKB-EC"/>
</dbReference>
<evidence type="ECO:0000256" key="9">
    <source>
        <dbReference type="ARBA" id="ARBA00023277"/>
    </source>
</evidence>
<dbReference type="PANTHER" id="PTHR33753:SF2">
    <property type="entry name" value="GLYCOSIDE HYDROLASE FAMILY 7 PROTEIN"/>
    <property type="match status" value="1"/>
</dbReference>
<dbReference type="Pfam" id="PF00734">
    <property type="entry name" value="CBM_1"/>
    <property type="match status" value="1"/>
</dbReference>
<keyword evidence="7" id="KW-1015">Disulfide bond</keyword>
<keyword evidence="13" id="KW-0472">Membrane</keyword>
<feature type="domain" description="CBM1" evidence="15">
    <location>
        <begin position="473"/>
        <end position="509"/>
    </location>
</feature>
<feature type="chain" id="PRO_5004585535" description="cellulose 1,4-beta-cellobiosidase (non-reducing end)" evidence="14">
    <location>
        <begin position="23"/>
        <end position="510"/>
    </location>
</feature>
<dbReference type="EMBL" id="KF032026">
    <property type="protein sequence ID" value="AGU16947.1"/>
    <property type="molecule type" value="mRNA"/>
</dbReference>
<evidence type="ECO:0000256" key="11">
    <source>
        <dbReference type="ARBA" id="ARBA00023326"/>
    </source>
</evidence>
<keyword evidence="10" id="KW-0326">Glycosidase</keyword>
<feature type="region of interest" description="Disordered" evidence="12">
    <location>
        <begin position="455"/>
        <end position="480"/>
    </location>
</feature>
<feature type="signal peptide" evidence="14">
    <location>
        <begin position="1"/>
        <end position="22"/>
    </location>
</feature>
<dbReference type="Gene3D" id="2.70.100.10">
    <property type="entry name" value="Glycoside hydrolase, family 7, domain"/>
    <property type="match status" value="2"/>
</dbReference>
<keyword evidence="5 16" id="KW-0378">Hydrolase</keyword>
<dbReference type="InterPro" id="IPR037019">
    <property type="entry name" value="Glyco_hydro_7_sf"/>
</dbReference>
<evidence type="ECO:0000256" key="12">
    <source>
        <dbReference type="SAM" id="MobiDB-lite"/>
    </source>
</evidence>
<keyword evidence="4 14" id="KW-0732">Signal</keyword>
<sequence length="510" mass="57632">MYKKFAALAALVAGAAASRSHSQQVGTSSGGTEAWWTGSVVAISDHANWRGSVVIDANMTVHNSSTNCYDGNTWWDTLCPPDAVTCALNCADGAAYASTNSTVSYGPSMVQTTLELTDSLLNAEFIFDVDVSGLPCGLNGALYFLWHQSPSKRDGNWSNPAFNLAGAKYGTGYCDNGARDIKFIVGGANYGWSMTKMGGASKYTGYCDGNCKYGIGYIGEMDIWEANSISKFWDGSPIANGAGWSSLPHPCEMDIWEANSISDRYTPQPCDPDGPHPCYQSRMGDRYFYGPFHWGCDPDGCDFNRMGFWMYDKGFYSTVVLWSYLFFYYRHYYKNHCCYSIYLWSRRDLLLCSTALSTNPELRFLFWYGSCFHQLGCSCFLYALACFFRSFFFVRCVWRFYIYIFWSGQPNGISIFLMERTIFYQIWYNWFLRCCLWFFSFFSFFFYYSWFSSLPSSPSSSPRGSSTIRSSSSRDSSCSRCGGIGWTGPTTCASPYTCQKLNDWYSQCLL</sequence>
<feature type="transmembrane region" description="Helical" evidence="13">
    <location>
        <begin position="365"/>
        <end position="388"/>
    </location>
</feature>
<evidence type="ECO:0000256" key="6">
    <source>
        <dbReference type="ARBA" id="ARBA00023001"/>
    </source>
</evidence>
<evidence type="ECO:0000256" key="5">
    <source>
        <dbReference type="ARBA" id="ARBA00022801"/>
    </source>
</evidence>
<keyword evidence="6" id="KW-0136">Cellulose degradation</keyword>
<keyword evidence="11" id="KW-0624">Polysaccharide degradation</keyword>
<evidence type="ECO:0000256" key="4">
    <source>
        <dbReference type="ARBA" id="ARBA00022729"/>
    </source>
</evidence>
<evidence type="ECO:0000256" key="7">
    <source>
        <dbReference type="ARBA" id="ARBA00023157"/>
    </source>
</evidence>
<keyword evidence="13" id="KW-1133">Transmembrane helix</keyword>
<dbReference type="GO" id="GO:0005576">
    <property type="term" value="C:extracellular region"/>
    <property type="evidence" value="ECO:0007669"/>
    <property type="project" value="InterPro"/>
</dbReference>
<dbReference type="GO" id="GO:0030245">
    <property type="term" value="P:cellulose catabolic process"/>
    <property type="evidence" value="ECO:0007669"/>
    <property type="project" value="UniProtKB-KW"/>
</dbReference>
<reference evidence="16" key="1">
    <citation type="submission" date="2013-05" db="EMBL/GenBank/DDBJ databases">
        <authorList>
            <person name="Sardabi M."/>
            <person name="Mohammadi P."/>
            <person name="Zarrabi M."/>
            <person name="Gharavi S."/>
        </authorList>
    </citation>
    <scope>NUCLEOTIDE SEQUENCE</scope>
    <source>
        <strain evidence="16">MS223654</strain>
    </source>
</reference>
<comment type="similarity">
    <text evidence="2">Belongs to the glycosyl hydrolase 7 (cellulase C) family.</text>
</comment>
<evidence type="ECO:0000256" key="8">
    <source>
        <dbReference type="ARBA" id="ARBA00023180"/>
    </source>
</evidence>
<dbReference type="InterPro" id="IPR001722">
    <property type="entry name" value="Glyco_hydro_7"/>
</dbReference>
<dbReference type="InterPro" id="IPR035971">
    <property type="entry name" value="CBD_sf"/>
</dbReference>
<feature type="transmembrane region" description="Helical" evidence="13">
    <location>
        <begin position="400"/>
        <end position="418"/>
    </location>
</feature>
<evidence type="ECO:0000259" key="15">
    <source>
        <dbReference type="PROSITE" id="PS51164"/>
    </source>
</evidence>
<organism evidence="16">
    <name type="scientific">Botryotrichum murorum</name>
    <dbReference type="NCBI Taxonomy" id="1934362"/>
    <lineage>
        <taxon>Eukaryota</taxon>
        <taxon>Fungi</taxon>
        <taxon>Dikarya</taxon>
        <taxon>Ascomycota</taxon>
        <taxon>Pezizomycotina</taxon>
        <taxon>Sordariomycetes</taxon>
        <taxon>Sordariomycetidae</taxon>
        <taxon>Sordariales</taxon>
        <taxon>Chaetomiaceae</taxon>
        <taxon>Botryotrichum</taxon>
    </lineage>
</organism>
<dbReference type="Pfam" id="PF00840">
    <property type="entry name" value="Glyco_hydro_7"/>
    <property type="match status" value="1"/>
</dbReference>
<accession>T1WGY8</accession>
<dbReference type="SMART" id="SM00236">
    <property type="entry name" value="fCBD"/>
    <property type="match status" value="1"/>
</dbReference>
<keyword evidence="13" id="KW-0812">Transmembrane</keyword>
<name>T1WGY8_9PEZI</name>
<dbReference type="GO" id="GO:0030248">
    <property type="term" value="F:cellulose binding"/>
    <property type="evidence" value="ECO:0007669"/>
    <property type="project" value="InterPro"/>
</dbReference>
<dbReference type="SUPFAM" id="SSF57180">
    <property type="entry name" value="Cellulose-binding domain"/>
    <property type="match status" value="1"/>
</dbReference>
<gene>
    <name evidence="16" type="primary">cbh1</name>
</gene>
<dbReference type="SUPFAM" id="SSF49899">
    <property type="entry name" value="Concanavalin A-like lectins/glucanases"/>
    <property type="match status" value="1"/>
</dbReference>
<evidence type="ECO:0000256" key="14">
    <source>
        <dbReference type="SAM" id="SignalP"/>
    </source>
</evidence>
<keyword evidence="9" id="KW-0119">Carbohydrate metabolism</keyword>
<evidence type="ECO:0000256" key="2">
    <source>
        <dbReference type="ARBA" id="ARBA00006044"/>
    </source>
</evidence>
<evidence type="ECO:0000256" key="1">
    <source>
        <dbReference type="ARBA" id="ARBA00001641"/>
    </source>
</evidence>
<feature type="transmembrane region" description="Helical" evidence="13">
    <location>
        <begin position="430"/>
        <end position="451"/>
    </location>
</feature>
<dbReference type="PROSITE" id="PS51164">
    <property type="entry name" value="CBM1_2"/>
    <property type="match status" value="1"/>
</dbReference>
<dbReference type="AlphaFoldDB" id="T1WGY8"/>
<dbReference type="InterPro" id="IPR013320">
    <property type="entry name" value="ConA-like_dom_sf"/>
</dbReference>
<proteinExistence type="evidence at transcript level"/>
<protein>
    <recommendedName>
        <fullName evidence="3">cellulose 1,4-beta-cellobiosidase (non-reducing end)</fullName>
        <ecNumber evidence="3">3.2.1.91</ecNumber>
    </recommendedName>
</protein>
<dbReference type="PROSITE" id="PS00562">
    <property type="entry name" value="CBM1_1"/>
    <property type="match status" value="1"/>
</dbReference>
<evidence type="ECO:0000256" key="13">
    <source>
        <dbReference type="SAM" id="Phobius"/>
    </source>
</evidence>
<keyword evidence="8" id="KW-0325">Glycoprotein</keyword>
<evidence type="ECO:0000256" key="3">
    <source>
        <dbReference type="ARBA" id="ARBA00012561"/>
    </source>
</evidence>
<dbReference type="PANTHER" id="PTHR33753">
    <property type="entry name" value="1,4-BETA-D-GLUCAN CELLOBIOHYDROLASE B"/>
    <property type="match status" value="1"/>
</dbReference>
<dbReference type="InterPro" id="IPR000254">
    <property type="entry name" value="CBD"/>
</dbReference>